<feature type="domain" description="Glycosyl transferase family 1" evidence="1">
    <location>
        <begin position="194"/>
        <end position="248"/>
    </location>
</feature>
<dbReference type="EMBL" id="AJWZ01009552">
    <property type="protein sequence ID" value="EKC50992.1"/>
    <property type="molecule type" value="Genomic_DNA"/>
</dbReference>
<name>K1RQT9_9ZZZZ</name>
<evidence type="ECO:0000313" key="3">
    <source>
        <dbReference type="EMBL" id="EKC50992.1"/>
    </source>
</evidence>
<keyword evidence="3" id="KW-0328">Glycosyltransferase</keyword>
<comment type="caution">
    <text evidence="3">The sequence shown here is derived from an EMBL/GenBank/DDBJ whole genome shotgun (WGS) entry which is preliminary data.</text>
</comment>
<dbReference type="Pfam" id="PF00534">
    <property type="entry name" value="Glycos_transf_1"/>
    <property type="match status" value="1"/>
</dbReference>
<dbReference type="PANTHER" id="PTHR45947">
    <property type="entry name" value="SULFOQUINOVOSYL TRANSFERASE SQD2"/>
    <property type="match status" value="1"/>
</dbReference>
<dbReference type="GO" id="GO:0016757">
    <property type="term" value="F:glycosyltransferase activity"/>
    <property type="evidence" value="ECO:0007669"/>
    <property type="project" value="UniProtKB-KW"/>
</dbReference>
<keyword evidence="3" id="KW-0808">Transferase</keyword>
<feature type="domain" description="Glycosyltransferase subfamily 4-like N-terminal" evidence="2">
    <location>
        <begin position="31"/>
        <end position="186"/>
    </location>
</feature>
<dbReference type="InterPro" id="IPR001296">
    <property type="entry name" value="Glyco_trans_1"/>
</dbReference>
<evidence type="ECO:0000259" key="1">
    <source>
        <dbReference type="Pfam" id="PF00534"/>
    </source>
</evidence>
<dbReference type="Pfam" id="PF13439">
    <property type="entry name" value="Glyco_transf_4"/>
    <property type="match status" value="1"/>
</dbReference>
<sequence length="261" mass="30076">MKIRHFLLYGTLDPKYGGPTYSIPIQCIGTQRLGCQMSFVVSESSKPWEGKLIDEGVEMINLPDPKSSLEHSFAIPLFKYLKKCEDYPDIIHIHGVWMPEEHYAASFARKHNIPYVINPRGDMETARMNYNKLKKIKKTLVWKIYAKEVVSKASCIIATSEQELEGVRKFGIKTPVAIIPNGIEVEAFPKKIIHRHGDKKVLLFLSRINPIKGIEFLLEAWSKLPIHLRSNWELHIAGNSDPENYVFTLNEKIKKLYYPRV</sequence>
<dbReference type="EC" id="2.4.-.-" evidence="3"/>
<dbReference type="PANTHER" id="PTHR45947:SF3">
    <property type="entry name" value="SULFOQUINOVOSYL TRANSFERASE SQD2"/>
    <property type="match status" value="1"/>
</dbReference>
<dbReference type="InterPro" id="IPR028098">
    <property type="entry name" value="Glyco_trans_4-like_N"/>
</dbReference>
<dbReference type="Gene3D" id="3.40.50.2000">
    <property type="entry name" value="Glycogen Phosphorylase B"/>
    <property type="match status" value="2"/>
</dbReference>
<dbReference type="AlphaFoldDB" id="K1RQT9"/>
<protein>
    <submittedName>
        <fullName evidence="3">Glycosyl transferase group 1</fullName>
        <ecNumber evidence="3">2.4.-.-</ecNumber>
    </submittedName>
</protein>
<dbReference type="SUPFAM" id="SSF53756">
    <property type="entry name" value="UDP-Glycosyltransferase/glycogen phosphorylase"/>
    <property type="match status" value="1"/>
</dbReference>
<accession>K1RQT9</accession>
<dbReference type="InterPro" id="IPR050194">
    <property type="entry name" value="Glycosyltransferase_grp1"/>
</dbReference>
<evidence type="ECO:0000259" key="2">
    <source>
        <dbReference type="Pfam" id="PF13439"/>
    </source>
</evidence>
<organism evidence="3">
    <name type="scientific">human gut metagenome</name>
    <dbReference type="NCBI Taxonomy" id="408170"/>
    <lineage>
        <taxon>unclassified sequences</taxon>
        <taxon>metagenomes</taxon>
        <taxon>organismal metagenomes</taxon>
    </lineage>
</organism>
<gene>
    <name evidence="3" type="ORF">OBE_13833</name>
</gene>
<reference evidence="3" key="1">
    <citation type="journal article" date="2013" name="Environ. Microbiol.">
        <title>Microbiota from the distal guts of lean and obese adolescents exhibit partial functional redundancy besides clear differences in community structure.</title>
        <authorList>
            <person name="Ferrer M."/>
            <person name="Ruiz A."/>
            <person name="Lanza F."/>
            <person name="Haange S.B."/>
            <person name="Oberbach A."/>
            <person name="Till H."/>
            <person name="Bargiela R."/>
            <person name="Campoy C."/>
            <person name="Segura M.T."/>
            <person name="Richter M."/>
            <person name="von Bergen M."/>
            <person name="Seifert J."/>
            <person name="Suarez A."/>
        </authorList>
    </citation>
    <scope>NUCLEOTIDE SEQUENCE</scope>
</reference>
<proteinExistence type="predicted"/>